<dbReference type="InterPro" id="IPR051703">
    <property type="entry name" value="NF-kappa-B_Signaling_Reg"/>
</dbReference>
<dbReference type="Gene3D" id="3.90.320.10">
    <property type="match status" value="1"/>
</dbReference>
<dbReference type="InterPro" id="IPR017482">
    <property type="entry name" value="Lambda-type_endonuclease"/>
</dbReference>
<accession>A0ABS3S7N0</accession>
<dbReference type="Pfam" id="PF09588">
    <property type="entry name" value="YqaJ"/>
    <property type="match status" value="1"/>
</dbReference>
<dbReference type="Proteomes" id="UP000680206">
    <property type="component" value="Unassembled WGS sequence"/>
</dbReference>
<dbReference type="RefSeq" id="WP_208251870.1">
    <property type="nucleotide sequence ID" value="NZ_JAGEPF010000040.1"/>
</dbReference>
<dbReference type="PANTHER" id="PTHR46609:SF6">
    <property type="entry name" value="EXONUCLEASE, PHAGE-TYPE_RECB, C-TERMINAL DOMAIN-CONTAINING PROTEIN-RELATED"/>
    <property type="match status" value="1"/>
</dbReference>
<dbReference type="NCBIfam" id="TIGR03033">
    <property type="entry name" value="phage_rel_nuc"/>
    <property type="match status" value="1"/>
</dbReference>
<evidence type="ECO:0000313" key="2">
    <source>
        <dbReference type="EMBL" id="MBO2465007.1"/>
    </source>
</evidence>
<dbReference type="InterPro" id="IPR019080">
    <property type="entry name" value="YqaJ_viral_recombinase"/>
</dbReference>
<proteinExistence type="predicted"/>
<dbReference type="SUPFAM" id="SSF52980">
    <property type="entry name" value="Restriction endonuclease-like"/>
    <property type="match status" value="1"/>
</dbReference>
<organism evidence="2 3">
    <name type="scientific">Actinomadura violacea</name>
    <dbReference type="NCBI Taxonomy" id="2819934"/>
    <lineage>
        <taxon>Bacteria</taxon>
        <taxon>Bacillati</taxon>
        <taxon>Actinomycetota</taxon>
        <taxon>Actinomycetes</taxon>
        <taxon>Streptosporangiales</taxon>
        <taxon>Thermomonosporaceae</taxon>
        <taxon>Actinomadura</taxon>
    </lineage>
</organism>
<reference evidence="2 3" key="1">
    <citation type="submission" date="2021-03" db="EMBL/GenBank/DDBJ databases">
        <title>Actinomadura violae sp. nov., isolated from lichen in Thailand.</title>
        <authorList>
            <person name="Kanchanasin P."/>
            <person name="Saeng-In P."/>
            <person name="Phongsopitanun W."/>
            <person name="Yuki M."/>
            <person name="Kudo T."/>
            <person name="Ohkuma M."/>
            <person name="Tanasupawat S."/>
        </authorList>
    </citation>
    <scope>NUCLEOTIDE SEQUENCE [LARGE SCALE GENOMIC DNA]</scope>
    <source>
        <strain evidence="2 3">LCR2-06</strain>
    </source>
</reference>
<dbReference type="PANTHER" id="PTHR46609">
    <property type="entry name" value="EXONUCLEASE, PHAGE-TYPE/RECB, C-TERMINAL DOMAIN-CONTAINING PROTEIN"/>
    <property type="match status" value="1"/>
</dbReference>
<keyword evidence="3" id="KW-1185">Reference proteome</keyword>
<dbReference type="InterPro" id="IPR011335">
    <property type="entry name" value="Restrct_endonuc-II-like"/>
</dbReference>
<protein>
    <submittedName>
        <fullName evidence="2">YqaJ viral recombinase family protein</fullName>
    </submittedName>
</protein>
<gene>
    <name evidence="2" type="ORF">J4709_46320</name>
</gene>
<sequence length="332" mass="36995">MTAHELDARPGELVTPTGVLVLPSDVPRPRWLAARRSGIGGSDALAVAGLDPWTTRLEVYLTKTGSKVERPQTDDMVWGQIVEPAIAEYFTHQTGIEAVRCGLMRHTDRDWQLASVDRLTGDGGLLEIKNTNHWRRGEWEDGQIADGAEAQTQHYLDVTGLSHAWVAAQVGGAPPLIRRVERDEALIADLRAMEEEFWELVRARTPPPLEGGKAAEDLVCRMFPRAKTGLKVEVGEQGLRLLRDYNDAHLDEVAAKARKQRAKTDFTHLMGEAQIATYRGQEVATWDNASKTSYKQKVLEERYPDAAAAARQTNHHRKFLNKLPKELITDGA</sequence>
<feature type="domain" description="YqaJ viral recombinase" evidence="1">
    <location>
        <begin position="31"/>
        <end position="161"/>
    </location>
</feature>
<dbReference type="EMBL" id="JAGEPF010000040">
    <property type="protein sequence ID" value="MBO2465007.1"/>
    <property type="molecule type" value="Genomic_DNA"/>
</dbReference>
<evidence type="ECO:0000259" key="1">
    <source>
        <dbReference type="Pfam" id="PF09588"/>
    </source>
</evidence>
<evidence type="ECO:0000313" key="3">
    <source>
        <dbReference type="Proteomes" id="UP000680206"/>
    </source>
</evidence>
<comment type="caution">
    <text evidence="2">The sequence shown here is derived from an EMBL/GenBank/DDBJ whole genome shotgun (WGS) entry which is preliminary data.</text>
</comment>
<dbReference type="InterPro" id="IPR011604">
    <property type="entry name" value="PDDEXK-like_dom_sf"/>
</dbReference>
<name>A0ABS3S7N0_9ACTN</name>